<name>A0ABV7TK82_9RHOB</name>
<accession>A0ABV7TK82</accession>
<comment type="caution">
    <text evidence="2">The sequence shown here is derived from an EMBL/GenBank/DDBJ whole genome shotgun (WGS) entry which is preliminary data.</text>
</comment>
<proteinExistence type="predicted"/>
<protein>
    <submittedName>
        <fullName evidence="2">Uncharacterized protein</fullName>
    </submittedName>
</protein>
<gene>
    <name evidence="2" type="ORF">ACFORG_16375</name>
</gene>
<feature type="compositionally biased region" description="Polar residues" evidence="1">
    <location>
        <begin position="65"/>
        <end position="77"/>
    </location>
</feature>
<feature type="region of interest" description="Disordered" evidence="1">
    <location>
        <begin position="1"/>
        <end position="77"/>
    </location>
</feature>
<evidence type="ECO:0000313" key="2">
    <source>
        <dbReference type="EMBL" id="MFC3615335.1"/>
    </source>
</evidence>
<organism evidence="2 3">
    <name type="scientific">Lutimaribacter marinistellae</name>
    <dbReference type="NCBI Taxonomy" id="1820329"/>
    <lineage>
        <taxon>Bacteria</taxon>
        <taxon>Pseudomonadati</taxon>
        <taxon>Pseudomonadota</taxon>
        <taxon>Alphaproteobacteria</taxon>
        <taxon>Rhodobacterales</taxon>
        <taxon>Roseobacteraceae</taxon>
        <taxon>Lutimaribacter</taxon>
    </lineage>
</organism>
<reference evidence="3" key="1">
    <citation type="journal article" date="2019" name="Int. J. Syst. Evol. Microbiol.">
        <title>The Global Catalogue of Microorganisms (GCM) 10K type strain sequencing project: providing services to taxonomists for standard genome sequencing and annotation.</title>
        <authorList>
            <consortium name="The Broad Institute Genomics Platform"/>
            <consortium name="The Broad Institute Genome Sequencing Center for Infectious Disease"/>
            <person name="Wu L."/>
            <person name="Ma J."/>
        </authorList>
    </citation>
    <scope>NUCLEOTIDE SEQUENCE [LARGE SCALE GENOMIC DNA]</scope>
    <source>
        <strain evidence="3">KCTC 42911</strain>
    </source>
</reference>
<sequence length="77" mass="8677">MEYGKQAHYQRSGEPACKESKVGMLPGAVDKKQSNPGKRQYGKDDAKGNWQSFKEDTEHARLPDQRNTSSKTAVYET</sequence>
<feature type="compositionally biased region" description="Basic and acidic residues" evidence="1">
    <location>
        <begin position="41"/>
        <end position="64"/>
    </location>
</feature>
<dbReference type="Proteomes" id="UP001595629">
    <property type="component" value="Unassembled WGS sequence"/>
</dbReference>
<dbReference type="EMBL" id="JBHRXI010000016">
    <property type="protein sequence ID" value="MFC3615335.1"/>
    <property type="molecule type" value="Genomic_DNA"/>
</dbReference>
<evidence type="ECO:0000256" key="1">
    <source>
        <dbReference type="SAM" id="MobiDB-lite"/>
    </source>
</evidence>
<evidence type="ECO:0000313" key="3">
    <source>
        <dbReference type="Proteomes" id="UP001595629"/>
    </source>
</evidence>
<dbReference type="RefSeq" id="WP_386736583.1">
    <property type="nucleotide sequence ID" value="NZ_JBHRXI010000016.1"/>
</dbReference>
<keyword evidence="3" id="KW-1185">Reference proteome</keyword>